<dbReference type="Gene3D" id="3.30.1330.60">
    <property type="entry name" value="OmpA-like domain"/>
    <property type="match status" value="1"/>
</dbReference>
<gene>
    <name evidence="7" type="ORF">ACFSJU_13750</name>
</gene>
<dbReference type="EMBL" id="JBHUHZ010000002">
    <property type="protein sequence ID" value="MFD2163467.1"/>
    <property type="molecule type" value="Genomic_DNA"/>
</dbReference>
<dbReference type="InterPro" id="IPR011990">
    <property type="entry name" value="TPR-like_helical_dom_sf"/>
</dbReference>
<dbReference type="PROSITE" id="PS51123">
    <property type="entry name" value="OMPA_2"/>
    <property type="match status" value="1"/>
</dbReference>
<dbReference type="PROSITE" id="PS50005">
    <property type="entry name" value="TPR"/>
    <property type="match status" value="2"/>
</dbReference>
<keyword evidence="2 5" id="KW-0472">Membrane</keyword>
<dbReference type="InterPro" id="IPR019734">
    <property type="entry name" value="TPR_rpt"/>
</dbReference>
<name>A0ABW4ZPB3_9SPHI</name>
<dbReference type="Proteomes" id="UP001597387">
    <property type="component" value="Unassembled WGS sequence"/>
</dbReference>
<dbReference type="Gene3D" id="1.25.40.10">
    <property type="entry name" value="Tetratricopeptide repeat domain"/>
    <property type="match status" value="1"/>
</dbReference>
<dbReference type="SUPFAM" id="SSF48452">
    <property type="entry name" value="TPR-like"/>
    <property type="match status" value="1"/>
</dbReference>
<sequence length="633" mass="70363">MKGFWIFLFCFSTTLVYGQKDFRSGNKQAQKFYEQARFSLSAKVYDQALEELKSAIKLDPNFVAAYQQTADVNRILQRYETAVQNYRKVLELDPEFHPLTFIGLAESLLFSGKYQEAIPQFKKYAAFPGVPEEGKKRAAKLIVDCEFSIEALKKPVPFNPVNLGPSINSDKEEYLPVVTADEETIIFTRMAGNNEDFYTSAKKDAKWTKSMYLSPSINTSIYNEGAQCISPDGMYLFFTGCNRPEGKGRCDIYVCKREGKDWSKPFNLGTPINTPGWESQPSISADGRTLYFVSTRPGGLGGYDIWKTELGPNGSWSEPQNLGPSVNTPYDEISPFIHHDSNTLYFASNGWPGLGNKDLFMSRVDQSGSFTKPVNLGYPINTPGEESGLTVSSNGKTAFFASDMKGGQGGMDIYSFEVPQAVRPGAVTYVKGKVFDAKTQEPLDANIKITALKTNAIAFEDVSDFESGEFLAVMQAGKSFGLSVDKKGYLFYSENFSLDKPNAAAKPYLLSVGLQKIEVGGLVTLNNIFFATNKFELLPESKTELQQLISFLNLNPTVSIEIDGHTDDVGDDKINQVLSENRAKTVYNYLVDSKIATSRLSFKGYGESKPVTANTSAEGRQQNRRTEFRIVKR</sequence>
<accession>A0ABW4ZPB3</accession>
<reference evidence="8" key="1">
    <citation type="journal article" date="2019" name="Int. J. Syst. Evol. Microbiol.">
        <title>The Global Catalogue of Microorganisms (GCM) 10K type strain sequencing project: providing services to taxonomists for standard genome sequencing and annotation.</title>
        <authorList>
            <consortium name="The Broad Institute Genomics Platform"/>
            <consortium name="The Broad Institute Genome Sequencing Center for Infectious Disease"/>
            <person name="Wu L."/>
            <person name="Ma J."/>
        </authorList>
    </citation>
    <scope>NUCLEOTIDE SEQUENCE [LARGE SCALE GENOMIC DNA]</scope>
    <source>
        <strain evidence="8">KCTC 42217</strain>
    </source>
</reference>
<keyword evidence="8" id="KW-1185">Reference proteome</keyword>
<dbReference type="SUPFAM" id="SSF103088">
    <property type="entry name" value="OmpA-like"/>
    <property type="match status" value="1"/>
</dbReference>
<dbReference type="SUPFAM" id="SSF82171">
    <property type="entry name" value="DPP6 N-terminal domain-like"/>
    <property type="match status" value="1"/>
</dbReference>
<evidence type="ECO:0000256" key="1">
    <source>
        <dbReference type="ARBA" id="ARBA00004442"/>
    </source>
</evidence>
<evidence type="ECO:0000313" key="7">
    <source>
        <dbReference type="EMBL" id="MFD2163467.1"/>
    </source>
</evidence>
<dbReference type="Gene3D" id="2.120.10.30">
    <property type="entry name" value="TolB, C-terminal domain"/>
    <property type="match status" value="1"/>
</dbReference>
<dbReference type="Pfam" id="PF13181">
    <property type="entry name" value="TPR_8"/>
    <property type="match status" value="1"/>
</dbReference>
<evidence type="ECO:0000256" key="2">
    <source>
        <dbReference type="ARBA" id="ARBA00023136"/>
    </source>
</evidence>
<dbReference type="InterPro" id="IPR011042">
    <property type="entry name" value="6-blade_b-propeller_TolB-like"/>
</dbReference>
<dbReference type="Pfam" id="PF00691">
    <property type="entry name" value="OmpA"/>
    <property type="match status" value="1"/>
</dbReference>
<dbReference type="PANTHER" id="PTHR30329">
    <property type="entry name" value="STATOR ELEMENT OF FLAGELLAR MOTOR COMPLEX"/>
    <property type="match status" value="1"/>
</dbReference>
<evidence type="ECO:0000256" key="4">
    <source>
        <dbReference type="PROSITE-ProRule" id="PRU00339"/>
    </source>
</evidence>
<dbReference type="InterPro" id="IPR036737">
    <property type="entry name" value="OmpA-like_sf"/>
</dbReference>
<feature type="repeat" description="TPR" evidence="4">
    <location>
        <begin position="63"/>
        <end position="96"/>
    </location>
</feature>
<feature type="repeat" description="TPR" evidence="4">
    <location>
        <begin position="29"/>
        <end position="62"/>
    </location>
</feature>
<dbReference type="InterPro" id="IPR006664">
    <property type="entry name" value="OMP_bac"/>
</dbReference>
<proteinExistence type="predicted"/>
<dbReference type="CDD" id="cd07185">
    <property type="entry name" value="OmpA_C-like"/>
    <property type="match status" value="1"/>
</dbReference>
<dbReference type="PANTHER" id="PTHR30329:SF21">
    <property type="entry name" value="LIPOPROTEIN YIAD-RELATED"/>
    <property type="match status" value="1"/>
</dbReference>
<dbReference type="InterPro" id="IPR011659">
    <property type="entry name" value="WD40"/>
</dbReference>
<organism evidence="7 8">
    <name type="scientific">Paradesertivirga mongoliensis</name>
    <dbReference type="NCBI Taxonomy" id="2100740"/>
    <lineage>
        <taxon>Bacteria</taxon>
        <taxon>Pseudomonadati</taxon>
        <taxon>Bacteroidota</taxon>
        <taxon>Sphingobacteriia</taxon>
        <taxon>Sphingobacteriales</taxon>
        <taxon>Sphingobacteriaceae</taxon>
        <taxon>Paradesertivirga</taxon>
    </lineage>
</organism>
<comment type="subcellular location">
    <subcellularLocation>
        <location evidence="1">Cell outer membrane</location>
    </subcellularLocation>
</comment>
<dbReference type="RefSeq" id="WP_255900822.1">
    <property type="nucleotide sequence ID" value="NZ_JAFMZO010000002.1"/>
</dbReference>
<dbReference type="InterPro" id="IPR050330">
    <property type="entry name" value="Bact_OuterMem_StrucFunc"/>
</dbReference>
<feature type="domain" description="OmpA-like" evidence="6">
    <location>
        <begin position="519"/>
        <end position="633"/>
    </location>
</feature>
<keyword evidence="3" id="KW-0998">Cell outer membrane</keyword>
<dbReference type="InterPro" id="IPR006665">
    <property type="entry name" value="OmpA-like"/>
</dbReference>
<dbReference type="PRINTS" id="PR01021">
    <property type="entry name" value="OMPADOMAIN"/>
</dbReference>
<evidence type="ECO:0000313" key="8">
    <source>
        <dbReference type="Proteomes" id="UP001597387"/>
    </source>
</evidence>
<dbReference type="Pfam" id="PF07676">
    <property type="entry name" value="PD40"/>
    <property type="match status" value="3"/>
</dbReference>
<keyword evidence="4" id="KW-0802">TPR repeat</keyword>
<dbReference type="SMART" id="SM00028">
    <property type="entry name" value="TPR"/>
    <property type="match status" value="2"/>
</dbReference>
<evidence type="ECO:0000259" key="6">
    <source>
        <dbReference type="PROSITE" id="PS51123"/>
    </source>
</evidence>
<evidence type="ECO:0000256" key="5">
    <source>
        <dbReference type="PROSITE-ProRule" id="PRU00473"/>
    </source>
</evidence>
<comment type="caution">
    <text evidence="7">The sequence shown here is derived from an EMBL/GenBank/DDBJ whole genome shotgun (WGS) entry which is preliminary data.</text>
</comment>
<protein>
    <submittedName>
        <fullName evidence="7">OmpA family protein</fullName>
    </submittedName>
</protein>
<evidence type="ECO:0000256" key="3">
    <source>
        <dbReference type="ARBA" id="ARBA00023237"/>
    </source>
</evidence>